<feature type="region of interest" description="Disordered" evidence="1">
    <location>
        <begin position="17"/>
        <end position="65"/>
    </location>
</feature>
<dbReference type="AlphaFoldDB" id="A0A6G1CI84"/>
<reference evidence="2 3" key="1">
    <citation type="submission" date="2019-11" db="EMBL/GenBank/DDBJ databases">
        <title>Whole genome sequence of Oryza granulata.</title>
        <authorList>
            <person name="Li W."/>
        </authorList>
    </citation>
    <scope>NUCLEOTIDE SEQUENCE [LARGE SCALE GENOMIC DNA]</scope>
    <source>
        <strain evidence="3">cv. Menghai</strain>
        <tissue evidence="2">Leaf</tissue>
    </source>
</reference>
<gene>
    <name evidence="2" type="ORF">E2562_018211</name>
</gene>
<name>A0A6G1CI84_9ORYZ</name>
<evidence type="ECO:0000313" key="2">
    <source>
        <dbReference type="EMBL" id="KAF0899313.1"/>
    </source>
</evidence>
<dbReference type="Proteomes" id="UP000479710">
    <property type="component" value="Unassembled WGS sequence"/>
</dbReference>
<comment type="caution">
    <text evidence="2">The sequence shown here is derived from an EMBL/GenBank/DDBJ whole genome shotgun (WGS) entry which is preliminary data.</text>
</comment>
<evidence type="ECO:0000256" key="1">
    <source>
        <dbReference type="SAM" id="MobiDB-lite"/>
    </source>
</evidence>
<feature type="compositionally biased region" description="Basic and acidic residues" evidence="1">
    <location>
        <begin position="20"/>
        <end position="29"/>
    </location>
</feature>
<keyword evidence="3" id="KW-1185">Reference proteome</keyword>
<sequence length="65" mass="6509">MEHSANWAYARELGLLVPGNKDHTNRGDNAESSGNGSRDIGGSSDSKGLGDGSGTVGSGSYPSGL</sequence>
<organism evidence="2 3">
    <name type="scientific">Oryza meyeriana var. granulata</name>
    <dbReference type="NCBI Taxonomy" id="110450"/>
    <lineage>
        <taxon>Eukaryota</taxon>
        <taxon>Viridiplantae</taxon>
        <taxon>Streptophyta</taxon>
        <taxon>Embryophyta</taxon>
        <taxon>Tracheophyta</taxon>
        <taxon>Spermatophyta</taxon>
        <taxon>Magnoliopsida</taxon>
        <taxon>Liliopsida</taxon>
        <taxon>Poales</taxon>
        <taxon>Poaceae</taxon>
        <taxon>BOP clade</taxon>
        <taxon>Oryzoideae</taxon>
        <taxon>Oryzeae</taxon>
        <taxon>Oryzinae</taxon>
        <taxon>Oryza</taxon>
        <taxon>Oryza meyeriana</taxon>
    </lineage>
</organism>
<dbReference type="EMBL" id="SPHZ02000009">
    <property type="protein sequence ID" value="KAF0899313.1"/>
    <property type="molecule type" value="Genomic_DNA"/>
</dbReference>
<evidence type="ECO:0000313" key="3">
    <source>
        <dbReference type="Proteomes" id="UP000479710"/>
    </source>
</evidence>
<accession>A0A6G1CI84</accession>
<protein>
    <submittedName>
        <fullName evidence="2">Uncharacterized protein</fullName>
    </submittedName>
</protein>
<proteinExistence type="predicted"/>